<reference evidence="1 2" key="1">
    <citation type="submission" date="2020-09" db="EMBL/GenBank/DDBJ databases">
        <title>Paenibacillus sp. strain PR3 16S rRNA gene Genome sequencing and assembly.</title>
        <authorList>
            <person name="Kim J."/>
        </authorList>
    </citation>
    <scope>NUCLEOTIDE SEQUENCE [LARGE SCALE GENOMIC DNA]</scope>
    <source>
        <strain evidence="1 2">PR3</strain>
    </source>
</reference>
<name>A0ABR8MUZ7_9BACL</name>
<dbReference type="RefSeq" id="WP_224753421.1">
    <property type="nucleotide sequence ID" value="NZ_JACXZA010000002.1"/>
</dbReference>
<evidence type="ECO:0000313" key="2">
    <source>
        <dbReference type="Proteomes" id="UP000609346"/>
    </source>
</evidence>
<dbReference type="InterPro" id="IPR043519">
    <property type="entry name" value="NT_sf"/>
</dbReference>
<evidence type="ECO:0000313" key="1">
    <source>
        <dbReference type="EMBL" id="MBD3918891.1"/>
    </source>
</evidence>
<dbReference type="SUPFAM" id="SSF81301">
    <property type="entry name" value="Nucleotidyltransferase"/>
    <property type="match status" value="1"/>
</dbReference>
<gene>
    <name evidence="1" type="ORF">H8B09_09020</name>
</gene>
<protein>
    <recommendedName>
        <fullName evidence="3">Polymerase nucleotidyl transferase domain-containing protein</fullName>
    </recommendedName>
</protein>
<comment type="caution">
    <text evidence="1">The sequence shown here is derived from an EMBL/GenBank/DDBJ whole genome shotgun (WGS) entry which is preliminary data.</text>
</comment>
<accession>A0ABR8MUZ7</accession>
<evidence type="ECO:0008006" key="3">
    <source>
        <dbReference type="Google" id="ProtNLM"/>
    </source>
</evidence>
<sequence>MAVSVCSNVKKPVGRDADWFFYCSGRKLVLDLMLENWYSILISLIPNMKMVMEMLAFNSDREMQDQTRTIIQQVSEVYRRHTEDWFIGLVVHGSAVKGGFIKGWSDIDFQLYLEDQAFDKGHLPLTISAAIHRELSQINPNPYQYIQTRVFTPSHARYGRLVPDTYEIISGKRLFPELTNEQLYIQAVAALDEMKPDQAFDTENLLEHGDDRLLRSVRIFCTTVWPALYQMLTIQTNNGIKVWGLTKAQAVEMVPRHSAIGHDIQQFYEAVLMYASNKSSVDQALNVIEAGIGFLQQVRCWQESREGAPK</sequence>
<organism evidence="1 2">
    <name type="scientific">Paenibacillus terricola</name>
    <dbReference type="NCBI Taxonomy" id="2763503"/>
    <lineage>
        <taxon>Bacteria</taxon>
        <taxon>Bacillati</taxon>
        <taxon>Bacillota</taxon>
        <taxon>Bacilli</taxon>
        <taxon>Bacillales</taxon>
        <taxon>Paenibacillaceae</taxon>
        <taxon>Paenibacillus</taxon>
    </lineage>
</organism>
<dbReference type="EMBL" id="JACXZA010000002">
    <property type="protein sequence ID" value="MBD3918891.1"/>
    <property type="molecule type" value="Genomic_DNA"/>
</dbReference>
<proteinExistence type="predicted"/>
<keyword evidence="2" id="KW-1185">Reference proteome</keyword>
<dbReference type="Proteomes" id="UP000609346">
    <property type="component" value="Unassembled WGS sequence"/>
</dbReference>